<sequence length="58" mass="6412">MASPSTSNNEPAGDQGYQEVLGRGRRPKNTERMNALIQAEGEDDDQPSFPHHFSTHDS</sequence>
<accession>A0A1J8QKX3</accession>
<proteinExistence type="predicted"/>
<organism evidence="2 3">
    <name type="scientific">Rhizopogon vesiculosus</name>
    <dbReference type="NCBI Taxonomy" id="180088"/>
    <lineage>
        <taxon>Eukaryota</taxon>
        <taxon>Fungi</taxon>
        <taxon>Dikarya</taxon>
        <taxon>Basidiomycota</taxon>
        <taxon>Agaricomycotina</taxon>
        <taxon>Agaricomycetes</taxon>
        <taxon>Agaricomycetidae</taxon>
        <taxon>Boletales</taxon>
        <taxon>Suillineae</taxon>
        <taxon>Rhizopogonaceae</taxon>
        <taxon>Rhizopogon</taxon>
    </lineage>
</organism>
<name>A0A1J8QKX3_9AGAM</name>
<dbReference type="Proteomes" id="UP000183567">
    <property type="component" value="Unassembled WGS sequence"/>
</dbReference>
<protein>
    <submittedName>
        <fullName evidence="2">Uncharacterized protein</fullName>
    </submittedName>
</protein>
<reference evidence="2 3" key="1">
    <citation type="submission" date="2016-03" db="EMBL/GenBank/DDBJ databases">
        <title>Comparative genomics of the ectomycorrhizal sister species Rhizopogon vinicolor and Rhizopogon vesiculosus (Basidiomycota: Boletales) reveals a divergence of the mating type B locus.</title>
        <authorList>
            <person name="Mujic A.B."/>
            <person name="Kuo A."/>
            <person name="Tritt A."/>
            <person name="Lipzen A."/>
            <person name="Chen C."/>
            <person name="Johnson J."/>
            <person name="Sharma A."/>
            <person name="Barry K."/>
            <person name="Grigoriev I.V."/>
            <person name="Spatafora J.W."/>
        </authorList>
    </citation>
    <scope>NUCLEOTIDE SEQUENCE [LARGE SCALE GENOMIC DNA]</scope>
    <source>
        <strain evidence="2 3">AM-OR11-056</strain>
    </source>
</reference>
<evidence type="ECO:0000313" key="3">
    <source>
        <dbReference type="Proteomes" id="UP000183567"/>
    </source>
</evidence>
<evidence type="ECO:0000313" key="2">
    <source>
        <dbReference type="EMBL" id="OJA14201.1"/>
    </source>
</evidence>
<feature type="compositionally biased region" description="Polar residues" evidence="1">
    <location>
        <begin position="1"/>
        <end position="10"/>
    </location>
</feature>
<dbReference type="OrthoDB" id="2687569at2759"/>
<comment type="caution">
    <text evidence="2">The sequence shown here is derived from an EMBL/GenBank/DDBJ whole genome shotgun (WGS) entry which is preliminary data.</text>
</comment>
<feature type="region of interest" description="Disordered" evidence="1">
    <location>
        <begin position="1"/>
        <end position="58"/>
    </location>
</feature>
<keyword evidence="3" id="KW-1185">Reference proteome</keyword>
<evidence type="ECO:0000256" key="1">
    <source>
        <dbReference type="SAM" id="MobiDB-lite"/>
    </source>
</evidence>
<dbReference type="EMBL" id="LVVM01003829">
    <property type="protein sequence ID" value="OJA14201.1"/>
    <property type="molecule type" value="Genomic_DNA"/>
</dbReference>
<dbReference type="AlphaFoldDB" id="A0A1J8QKX3"/>
<gene>
    <name evidence="2" type="ORF">AZE42_12708</name>
</gene>